<dbReference type="PIRSF" id="PIRSF004848">
    <property type="entry name" value="YBL036c_PLPDEIII"/>
    <property type="match status" value="1"/>
</dbReference>
<sequence length="218" mass="24535">MIADNIQRIKARINDRAKLIAVTKTKPVSLLQEAYDAGCRRFGENKVQEMVEKQPLLPADIEWHLIGHLQTNKVKYIAPFVALIQSVDSLKLLQEINKQALKNQRVIDCLLQIHIAQEETKFGLLADEAEHLLNDAQLDELANVRIVGLMGLATNTDDDGQVRREFRELKTLYDRLGAIRRPNVVFRELSMGMSGDYAIAIEEGSTMVRVGSAIFGAR</sequence>
<dbReference type="RefSeq" id="WP_119665651.1">
    <property type="nucleotide sequence ID" value="NZ_QXED01000001.1"/>
</dbReference>
<evidence type="ECO:0000256" key="2">
    <source>
        <dbReference type="HAMAP-Rule" id="MF_02087"/>
    </source>
</evidence>
<dbReference type="SUPFAM" id="SSF51419">
    <property type="entry name" value="PLP-binding barrel"/>
    <property type="match status" value="1"/>
</dbReference>
<organism evidence="6 7">
    <name type="scientific">Fibrisoma montanum</name>
    <dbReference type="NCBI Taxonomy" id="2305895"/>
    <lineage>
        <taxon>Bacteria</taxon>
        <taxon>Pseudomonadati</taxon>
        <taxon>Bacteroidota</taxon>
        <taxon>Cytophagia</taxon>
        <taxon>Cytophagales</taxon>
        <taxon>Spirosomataceae</taxon>
        <taxon>Fibrisoma</taxon>
    </lineage>
</organism>
<evidence type="ECO:0000256" key="4">
    <source>
        <dbReference type="RuleBase" id="RU004514"/>
    </source>
</evidence>
<evidence type="ECO:0000256" key="3">
    <source>
        <dbReference type="PIRSR" id="PIRSR004848-1"/>
    </source>
</evidence>
<dbReference type="CDD" id="cd00635">
    <property type="entry name" value="PLPDE_III_YBL036c_like"/>
    <property type="match status" value="1"/>
</dbReference>
<dbReference type="GO" id="GO:0030170">
    <property type="term" value="F:pyridoxal phosphate binding"/>
    <property type="evidence" value="ECO:0007669"/>
    <property type="project" value="UniProtKB-UniRule"/>
</dbReference>
<proteinExistence type="inferred from homology"/>
<evidence type="ECO:0000256" key="1">
    <source>
        <dbReference type="ARBA" id="ARBA00022898"/>
    </source>
</evidence>
<reference evidence="6 7" key="1">
    <citation type="submission" date="2018-08" db="EMBL/GenBank/DDBJ databases">
        <title>Fibrisoma montanum sp. nov., isolated from Danxia mountain soil.</title>
        <authorList>
            <person name="Huang Y."/>
        </authorList>
    </citation>
    <scope>NUCLEOTIDE SEQUENCE [LARGE SCALE GENOMIC DNA]</scope>
    <source>
        <strain evidence="6 7">HYT19</strain>
    </source>
</reference>
<comment type="caution">
    <text evidence="6">The sequence shown here is derived from an EMBL/GenBank/DDBJ whole genome shotgun (WGS) entry which is preliminary data.</text>
</comment>
<dbReference type="EMBL" id="QXED01000001">
    <property type="protein sequence ID" value="RIV26793.1"/>
    <property type="molecule type" value="Genomic_DNA"/>
</dbReference>
<keyword evidence="7" id="KW-1185">Reference proteome</keyword>
<evidence type="ECO:0000259" key="5">
    <source>
        <dbReference type="Pfam" id="PF01168"/>
    </source>
</evidence>
<dbReference type="Pfam" id="PF01168">
    <property type="entry name" value="Ala_racemase_N"/>
    <property type="match status" value="1"/>
</dbReference>
<name>A0A418MHE7_9BACT</name>
<dbReference type="InterPro" id="IPR001608">
    <property type="entry name" value="Ala_racemase_N"/>
</dbReference>
<dbReference type="InterPro" id="IPR029066">
    <property type="entry name" value="PLP-binding_barrel"/>
</dbReference>
<feature type="modified residue" description="N6-(pyridoxal phosphate)lysine" evidence="2 3">
    <location>
        <position position="24"/>
    </location>
</feature>
<dbReference type="InterPro" id="IPR011078">
    <property type="entry name" value="PyrdxlP_homeostasis"/>
</dbReference>
<protein>
    <recommendedName>
        <fullName evidence="2">Pyridoxal phosphate homeostasis protein</fullName>
        <shortName evidence="2">PLP homeostasis protein</shortName>
    </recommendedName>
</protein>
<dbReference type="PANTHER" id="PTHR10146:SF14">
    <property type="entry name" value="PYRIDOXAL PHOSPHATE HOMEOSTASIS PROTEIN"/>
    <property type="match status" value="1"/>
</dbReference>
<dbReference type="Proteomes" id="UP000283523">
    <property type="component" value="Unassembled WGS sequence"/>
</dbReference>
<accession>A0A418MHE7</accession>
<comment type="cofactor">
    <cofactor evidence="3">
        <name>pyridoxal 5'-phosphate</name>
        <dbReference type="ChEBI" id="CHEBI:597326"/>
    </cofactor>
</comment>
<dbReference type="PANTHER" id="PTHR10146">
    <property type="entry name" value="PROLINE SYNTHETASE CO-TRANSCRIBED BACTERIAL HOMOLOG PROTEIN"/>
    <property type="match status" value="1"/>
</dbReference>
<comment type="function">
    <text evidence="2">Pyridoxal 5'-phosphate (PLP)-binding protein, which is involved in PLP homeostasis.</text>
</comment>
<dbReference type="AlphaFoldDB" id="A0A418MHE7"/>
<dbReference type="OrthoDB" id="9804072at2"/>
<evidence type="ECO:0000313" key="6">
    <source>
        <dbReference type="EMBL" id="RIV26793.1"/>
    </source>
</evidence>
<gene>
    <name evidence="6" type="ORF">DYU11_00265</name>
</gene>
<keyword evidence="1 2" id="KW-0663">Pyridoxal phosphate</keyword>
<feature type="domain" description="Alanine racemase N-terminal" evidence="5">
    <location>
        <begin position="2"/>
        <end position="217"/>
    </location>
</feature>
<comment type="similarity">
    <text evidence="2 4">Belongs to the pyridoxal phosphate-binding protein YggS/PROSC family.</text>
</comment>
<dbReference type="HAMAP" id="MF_02087">
    <property type="entry name" value="PLP_homeostasis"/>
    <property type="match status" value="1"/>
</dbReference>
<dbReference type="NCBIfam" id="TIGR00044">
    <property type="entry name" value="YggS family pyridoxal phosphate-dependent enzyme"/>
    <property type="match status" value="1"/>
</dbReference>
<dbReference type="Gene3D" id="3.20.20.10">
    <property type="entry name" value="Alanine racemase"/>
    <property type="match status" value="1"/>
</dbReference>
<evidence type="ECO:0000313" key="7">
    <source>
        <dbReference type="Proteomes" id="UP000283523"/>
    </source>
</evidence>
<dbReference type="FunFam" id="3.20.20.10:FF:000018">
    <property type="entry name" value="Pyridoxal phosphate homeostasis protein"/>
    <property type="match status" value="1"/>
</dbReference>